<organism evidence="2 3">
    <name type="scientific">Eisenbergiella tayi</name>
    <dbReference type="NCBI Taxonomy" id="1432052"/>
    <lineage>
        <taxon>Bacteria</taxon>
        <taxon>Bacillati</taxon>
        <taxon>Bacillota</taxon>
        <taxon>Clostridia</taxon>
        <taxon>Lachnospirales</taxon>
        <taxon>Lachnospiraceae</taxon>
        <taxon>Eisenbergiella</taxon>
    </lineage>
</organism>
<accession>A0A1E3ARK6</accession>
<dbReference type="EMBL" id="MCGI01000002">
    <property type="protein sequence ID" value="ODM11349.1"/>
    <property type="molecule type" value="Genomic_DNA"/>
</dbReference>
<evidence type="ECO:0000259" key="1">
    <source>
        <dbReference type="Pfam" id="PF07883"/>
    </source>
</evidence>
<dbReference type="GeneID" id="93300946"/>
<evidence type="ECO:0000313" key="2">
    <source>
        <dbReference type="EMBL" id="ODM11349.1"/>
    </source>
</evidence>
<dbReference type="RefSeq" id="WP_069156677.1">
    <property type="nucleotide sequence ID" value="NZ_DBFYTC010000119.1"/>
</dbReference>
<dbReference type="Proteomes" id="UP000095003">
    <property type="component" value="Unassembled WGS sequence"/>
</dbReference>
<proteinExistence type="predicted"/>
<dbReference type="InterPro" id="IPR013096">
    <property type="entry name" value="Cupin_2"/>
</dbReference>
<feature type="domain" description="Cupin type-2" evidence="1">
    <location>
        <begin position="58"/>
        <end position="115"/>
    </location>
</feature>
<evidence type="ECO:0000313" key="3">
    <source>
        <dbReference type="Proteomes" id="UP000095003"/>
    </source>
</evidence>
<dbReference type="InterPro" id="IPR011051">
    <property type="entry name" value="RmlC_Cupin_sf"/>
</dbReference>
<dbReference type="AlphaFoldDB" id="A0A1E3ARK6"/>
<sequence>MEFKNLFDKFSTCGKLLLPDSAFSFDDIPWSVHPAFDGVELKNIITSDQTGGQFSFHLVKIAPGKKIGSHIHKEQLETHEVIAGTGICINDGVELKYEPGVISIFQKASPHEVQAGADGLYLFAKFMPASN</sequence>
<dbReference type="SUPFAM" id="SSF51182">
    <property type="entry name" value="RmlC-like cupins"/>
    <property type="match status" value="1"/>
</dbReference>
<dbReference type="Pfam" id="PF07883">
    <property type="entry name" value="Cupin_2"/>
    <property type="match status" value="1"/>
</dbReference>
<comment type="caution">
    <text evidence="2">The sequence shown here is derived from an EMBL/GenBank/DDBJ whole genome shotgun (WGS) entry which is preliminary data.</text>
</comment>
<gene>
    <name evidence="2" type="ORF">BEH84_01958</name>
</gene>
<dbReference type="InterPro" id="IPR014710">
    <property type="entry name" value="RmlC-like_jellyroll"/>
</dbReference>
<dbReference type="Gene3D" id="2.60.120.10">
    <property type="entry name" value="Jelly Rolls"/>
    <property type="match status" value="1"/>
</dbReference>
<reference evidence="2 3" key="1">
    <citation type="submission" date="2016-07" db="EMBL/GenBank/DDBJ databases">
        <title>Characterization of isolates of Eisenbergiella tayi derived from blood cultures, using whole genome sequencing.</title>
        <authorList>
            <person name="Burdz T."/>
            <person name="Wiebe D."/>
            <person name="Huynh C."/>
            <person name="Bernard K."/>
        </authorList>
    </citation>
    <scope>NUCLEOTIDE SEQUENCE [LARGE SCALE GENOMIC DNA]</scope>
    <source>
        <strain evidence="2 3">NML 120489</strain>
    </source>
</reference>
<name>A0A1E3ARK6_9FIRM</name>
<protein>
    <submittedName>
        <fullName evidence="2">Cupin domain protein</fullName>
    </submittedName>
</protein>